<dbReference type="PANTHER" id="PTHR48073:SF2">
    <property type="entry name" value="O-SUCCINYLBENZOATE SYNTHASE"/>
    <property type="match status" value="1"/>
</dbReference>
<dbReference type="Gene3D" id="3.20.20.120">
    <property type="entry name" value="Enolase-like C-terminal domain"/>
    <property type="match status" value="1"/>
</dbReference>
<dbReference type="AlphaFoldDB" id="A0A327JI57"/>
<evidence type="ECO:0000256" key="4">
    <source>
        <dbReference type="ARBA" id="ARBA00022842"/>
    </source>
</evidence>
<organism evidence="7 8">
    <name type="scientific">Rhodobium orientis</name>
    <dbReference type="NCBI Taxonomy" id="34017"/>
    <lineage>
        <taxon>Bacteria</taxon>
        <taxon>Pseudomonadati</taxon>
        <taxon>Pseudomonadota</taxon>
        <taxon>Alphaproteobacteria</taxon>
        <taxon>Hyphomicrobiales</taxon>
        <taxon>Rhodobiaceae</taxon>
        <taxon>Rhodobium</taxon>
    </lineage>
</organism>
<evidence type="ECO:0000256" key="2">
    <source>
        <dbReference type="ARBA" id="ARBA00008031"/>
    </source>
</evidence>
<dbReference type="PANTHER" id="PTHR48073">
    <property type="entry name" value="O-SUCCINYLBENZOATE SYNTHASE-RELATED"/>
    <property type="match status" value="1"/>
</dbReference>
<keyword evidence="3" id="KW-0479">Metal-binding</keyword>
<dbReference type="GO" id="GO:0046872">
    <property type="term" value="F:metal ion binding"/>
    <property type="evidence" value="ECO:0007669"/>
    <property type="project" value="UniProtKB-KW"/>
</dbReference>
<dbReference type="SUPFAM" id="SSF54826">
    <property type="entry name" value="Enolase N-terminal domain-like"/>
    <property type="match status" value="1"/>
</dbReference>
<dbReference type="InterPro" id="IPR036849">
    <property type="entry name" value="Enolase-like_C_sf"/>
</dbReference>
<comment type="caution">
    <text evidence="7">The sequence shown here is derived from an EMBL/GenBank/DDBJ whole genome shotgun (WGS) entry which is preliminary data.</text>
</comment>
<proteinExistence type="inferred from homology"/>
<dbReference type="RefSeq" id="WP_111435614.1">
    <property type="nucleotide sequence ID" value="NZ_JACIGG010000003.1"/>
</dbReference>
<accession>A0A327JI57</accession>
<evidence type="ECO:0000256" key="1">
    <source>
        <dbReference type="ARBA" id="ARBA00001946"/>
    </source>
</evidence>
<dbReference type="InterPro" id="IPR029065">
    <property type="entry name" value="Enolase_C-like"/>
</dbReference>
<comment type="similarity">
    <text evidence="2">Belongs to the mandelate racemase/muconate lactonizing enzyme family.</text>
</comment>
<dbReference type="SFLD" id="SFLDS00001">
    <property type="entry name" value="Enolase"/>
    <property type="match status" value="1"/>
</dbReference>
<dbReference type="Gene3D" id="3.30.390.10">
    <property type="entry name" value="Enolase-like, N-terminal domain"/>
    <property type="match status" value="1"/>
</dbReference>
<keyword evidence="8" id="KW-1185">Reference proteome</keyword>
<evidence type="ECO:0000259" key="6">
    <source>
        <dbReference type="SMART" id="SM00922"/>
    </source>
</evidence>
<dbReference type="InterPro" id="IPR013342">
    <property type="entry name" value="Mandelate_racemase_C"/>
</dbReference>
<dbReference type="SFLD" id="SFLDG00180">
    <property type="entry name" value="muconate_cycloisomerase"/>
    <property type="match status" value="1"/>
</dbReference>
<comment type="cofactor">
    <cofactor evidence="1">
        <name>Mg(2+)</name>
        <dbReference type="ChEBI" id="CHEBI:18420"/>
    </cofactor>
</comment>
<dbReference type="OrthoDB" id="9775913at2"/>
<dbReference type="Proteomes" id="UP000249299">
    <property type="component" value="Unassembled WGS sequence"/>
</dbReference>
<dbReference type="InterPro" id="IPR013341">
    <property type="entry name" value="Mandelate_racemase_N_dom"/>
</dbReference>
<gene>
    <name evidence="7" type="ORF">CH339_17135</name>
</gene>
<reference evidence="7 8" key="1">
    <citation type="submission" date="2017-07" db="EMBL/GenBank/DDBJ databases">
        <title>Draft Genome Sequences of Select Purple Nonsulfur Bacteria.</title>
        <authorList>
            <person name="Lasarre B."/>
            <person name="Mckinlay J.B."/>
        </authorList>
    </citation>
    <scope>NUCLEOTIDE SEQUENCE [LARGE SCALE GENOMIC DNA]</scope>
    <source>
        <strain evidence="7 8">DSM 11290</strain>
    </source>
</reference>
<dbReference type="GO" id="GO:0006518">
    <property type="term" value="P:peptide metabolic process"/>
    <property type="evidence" value="ECO:0007669"/>
    <property type="project" value="UniProtKB-ARBA"/>
</dbReference>
<dbReference type="Pfam" id="PF13378">
    <property type="entry name" value="MR_MLE_C"/>
    <property type="match status" value="1"/>
</dbReference>
<keyword evidence="4" id="KW-0460">Magnesium</keyword>
<feature type="domain" description="Mandelate racemase/muconate lactonizing enzyme C-terminal" evidence="6">
    <location>
        <begin position="142"/>
        <end position="235"/>
    </location>
</feature>
<dbReference type="EMBL" id="NPEV01000042">
    <property type="protein sequence ID" value="RAI25681.1"/>
    <property type="molecule type" value="Genomic_DNA"/>
</dbReference>
<evidence type="ECO:0000313" key="7">
    <source>
        <dbReference type="EMBL" id="RAI25681.1"/>
    </source>
</evidence>
<dbReference type="InterPro" id="IPR029017">
    <property type="entry name" value="Enolase-like_N"/>
</dbReference>
<dbReference type="Pfam" id="PF02746">
    <property type="entry name" value="MR_MLE_N"/>
    <property type="match status" value="1"/>
</dbReference>
<sequence>MKIKSITVTPFSVPYKHVVKWAAGVLTASDHLIVRIEAEDGTCGHAEAIPRPMIYGETQEGMYYALTKHLIPPLIGEDSLNLERIWEKMERLQWNPAAKGAIDVALWDLNARLLGVSAAQLLGGPYRTDVPVSWQIPLVSNEQAIAELKRLTGEGFICFKVKGGPDPDNDIALLKEMRAEAPNARLYIDANMDYGRQDAIRVMKALEGVIDSLEEPIRASDDAGRLDLAARTNIPILTDESSFTVEAVYHQLQLGAVREIGIKIPRTGFTKSRKIVHLAEAGNLPVQVCLQAECDYGAAACVQFAAAFRQISLPCEVACYLDCVADSIIKSPLVIKNGHTQLPEGPGLGVELDWDKIEKYRVKIG</sequence>
<dbReference type="GO" id="GO:0016854">
    <property type="term" value="F:racemase and epimerase activity"/>
    <property type="evidence" value="ECO:0007669"/>
    <property type="project" value="UniProtKB-ARBA"/>
</dbReference>
<evidence type="ECO:0000256" key="3">
    <source>
        <dbReference type="ARBA" id="ARBA00022723"/>
    </source>
</evidence>
<dbReference type="SMART" id="SM00922">
    <property type="entry name" value="MR_MLE"/>
    <property type="match status" value="1"/>
</dbReference>
<evidence type="ECO:0000313" key="8">
    <source>
        <dbReference type="Proteomes" id="UP000249299"/>
    </source>
</evidence>
<name>A0A327JI57_9HYPH</name>
<keyword evidence="5" id="KW-0413">Isomerase</keyword>
<protein>
    <recommendedName>
        <fullName evidence="6">Mandelate racemase/muconate lactonizing enzyme C-terminal domain-containing protein</fullName>
    </recommendedName>
</protein>
<dbReference type="FunFam" id="3.30.390.10:FF:000009">
    <property type="entry name" value="Hydrophobic dipeptide epimerase"/>
    <property type="match status" value="1"/>
</dbReference>
<evidence type="ECO:0000256" key="5">
    <source>
        <dbReference type="ARBA" id="ARBA00023235"/>
    </source>
</evidence>
<dbReference type="SUPFAM" id="SSF51604">
    <property type="entry name" value="Enolase C-terminal domain-like"/>
    <property type="match status" value="1"/>
</dbReference>